<name>A0ABY3PXB8_9PSED</name>
<proteinExistence type="predicted"/>
<organism evidence="1 2">
    <name type="scientific">Pseudomonas fitomaticsae</name>
    <dbReference type="NCBI Taxonomy" id="2837969"/>
    <lineage>
        <taxon>Bacteria</taxon>
        <taxon>Pseudomonadati</taxon>
        <taxon>Pseudomonadota</taxon>
        <taxon>Gammaproteobacteria</taxon>
        <taxon>Pseudomonadales</taxon>
        <taxon>Pseudomonadaceae</taxon>
        <taxon>Pseudomonas</taxon>
    </lineage>
</organism>
<accession>A0ABY3PXB8</accession>
<gene>
    <name evidence="1" type="ORF">KJY40_21305</name>
</gene>
<sequence>MKLVLKRIEKTVEVTALSDPEPRHVNAGYPGPFALHTEDGQVLPCQVSTNMESSRGEPVRLTVVFIVDGRDLVVEGDPV</sequence>
<evidence type="ECO:0000313" key="1">
    <source>
        <dbReference type="EMBL" id="UFP98562.1"/>
    </source>
</evidence>
<keyword evidence="2" id="KW-1185">Reference proteome</keyword>
<dbReference type="EMBL" id="CP075567">
    <property type="protein sequence ID" value="UFP98562.1"/>
    <property type="molecule type" value="Genomic_DNA"/>
</dbReference>
<dbReference type="RefSeq" id="WP_230732642.1">
    <property type="nucleotide sequence ID" value="NZ_CP075567.1"/>
</dbReference>
<protein>
    <submittedName>
        <fullName evidence="1">Uncharacterized protein</fullName>
    </submittedName>
</protein>
<dbReference type="Proteomes" id="UP001162907">
    <property type="component" value="Chromosome"/>
</dbReference>
<reference evidence="1 2" key="1">
    <citation type="journal article" date="2022" name="Int. J. Syst. Evol. Microbiol.">
        <title>Pseudomonas fitomaticsae sp. nov., isolated at Marimurtra Botanical Garden in Blanes, Catalonia, Spain.</title>
        <authorList>
            <person name="Atanasov K.E."/>
            <person name="Galbis D.M."/>
            <person name="Cornado D."/>
            <person name="Serpico A."/>
            <person name="Sanchez G."/>
            <person name="Bosch M."/>
            <person name="Ferrer A."/>
            <person name="Altabella T."/>
        </authorList>
    </citation>
    <scope>NUCLEOTIDE SEQUENCE [LARGE SCALE GENOMIC DNA]</scope>
    <source>
        <strain evidence="1 2">FIT81</strain>
    </source>
</reference>
<evidence type="ECO:0000313" key="2">
    <source>
        <dbReference type="Proteomes" id="UP001162907"/>
    </source>
</evidence>